<reference evidence="4 5" key="1">
    <citation type="journal article" date="2018" name="Nat. Genet.">
        <title>The Rosa genome provides new insights in the design of modern roses.</title>
        <authorList>
            <person name="Bendahmane M."/>
        </authorList>
    </citation>
    <scope>NUCLEOTIDE SEQUENCE [LARGE SCALE GENOMIC DNA]</scope>
    <source>
        <strain evidence="5">cv. Old Blush</strain>
    </source>
</reference>
<organism evidence="4 5">
    <name type="scientific">Rosa chinensis</name>
    <name type="common">China rose</name>
    <dbReference type="NCBI Taxonomy" id="74649"/>
    <lineage>
        <taxon>Eukaryota</taxon>
        <taxon>Viridiplantae</taxon>
        <taxon>Streptophyta</taxon>
        <taxon>Embryophyta</taxon>
        <taxon>Tracheophyta</taxon>
        <taxon>Spermatophyta</taxon>
        <taxon>Magnoliopsida</taxon>
        <taxon>eudicotyledons</taxon>
        <taxon>Gunneridae</taxon>
        <taxon>Pentapetalae</taxon>
        <taxon>rosids</taxon>
        <taxon>fabids</taxon>
        <taxon>Rosales</taxon>
        <taxon>Rosaceae</taxon>
        <taxon>Rosoideae</taxon>
        <taxon>Rosoideae incertae sedis</taxon>
        <taxon>Rosa</taxon>
    </lineage>
</organism>
<dbReference type="EC" id="3.1.1.11" evidence="4"/>
<dbReference type="GO" id="GO:0004857">
    <property type="term" value="F:enzyme inhibitor activity"/>
    <property type="evidence" value="ECO:0007669"/>
    <property type="project" value="InterPro"/>
</dbReference>
<dbReference type="PANTHER" id="PTHR31080">
    <property type="entry name" value="PECTINESTERASE INHIBITOR-LIKE"/>
    <property type="match status" value="1"/>
</dbReference>
<evidence type="ECO:0000256" key="2">
    <source>
        <dbReference type="ARBA" id="ARBA00038471"/>
    </source>
</evidence>
<sequence>MKDYLTHIVVALAVIQLCNHIRSCIAHGESPDPGTTDYIKTSCNATMYPRLCCNVLKIHAGKIGMSAKVLSQTALDIALEFTKQTHITAKGYSETKALNPVVTSAMRDCVEELNVAVQMLQKSKVELGMVIKGSTSGLHVSNVQTWVSAALTNLNTCKDGFVDHNLNGTVEKITTRKTVKAAHLTSNALALINLCVSAKVTLP</sequence>
<dbReference type="InterPro" id="IPR006501">
    <property type="entry name" value="Pectinesterase_inhib_dom"/>
</dbReference>
<evidence type="ECO:0000256" key="1">
    <source>
        <dbReference type="ARBA" id="ARBA00022729"/>
    </source>
</evidence>
<dbReference type="CDD" id="cd15798">
    <property type="entry name" value="PMEI-like_3"/>
    <property type="match status" value="1"/>
</dbReference>
<gene>
    <name evidence="4" type="ORF">RchiOBHm_Chr7g0235051</name>
</gene>
<dbReference type="STRING" id="74649.A0A2P6PGK1"/>
<dbReference type="AlphaFoldDB" id="A0A2P6PGK1"/>
<accession>A0A2P6PGK1</accession>
<dbReference type="OMA" id="CLAVRKF"/>
<dbReference type="PANTHER" id="PTHR31080:SF118">
    <property type="entry name" value="PECTINESTERASE INHIBITOR 10"/>
    <property type="match status" value="1"/>
</dbReference>
<keyword evidence="4" id="KW-0378">Hydrolase</keyword>
<dbReference type="Pfam" id="PF04043">
    <property type="entry name" value="PMEI"/>
    <property type="match status" value="1"/>
</dbReference>
<name>A0A2P6PGK1_ROSCH</name>
<keyword evidence="5" id="KW-1185">Reference proteome</keyword>
<dbReference type="Gene3D" id="1.20.140.40">
    <property type="entry name" value="Invertase/pectin methylesterase inhibitor family protein"/>
    <property type="match status" value="1"/>
</dbReference>
<dbReference type="InterPro" id="IPR051955">
    <property type="entry name" value="PME_Inhibitor"/>
</dbReference>
<evidence type="ECO:0000313" key="5">
    <source>
        <dbReference type="Proteomes" id="UP000238479"/>
    </source>
</evidence>
<proteinExistence type="inferred from homology"/>
<dbReference type="NCBIfam" id="TIGR01614">
    <property type="entry name" value="PME_inhib"/>
    <property type="match status" value="1"/>
</dbReference>
<dbReference type="InterPro" id="IPR035513">
    <property type="entry name" value="Invertase/methylesterase_inhib"/>
</dbReference>
<dbReference type="SMART" id="SM00856">
    <property type="entry name" value="PMEI"/>
    <property type="match status" value="1"/>
</dbReference>
<evidence type="ECO:0000259" key="3">
    <source>
        <dbReference type="SMART" id="SM00856"/>
    </source>
</evidence>
<dbReference type="GO" id="GO:0030599">
    <property type="term" value="F:pectinesterase activity"/>
    <property type="evidence" value="ECO:0007669"/>
    <property type="project" value="UniProtKB-EC"/>
</dbReference>
<feature type="domain" description="Pectinesterase inhibitor" evidence="3">
    <location>
        <begin position="34"/>
        <end position="191"/>
    </location>
</feature>
<dbReference type="Gramene" id="PRQ21066">
    <property type="protein sequence ID" value="PRQ21066"/>
    <property type="gene ID" value="RchiOBHm_Chr7g0235051"/>
</dbReference>
<dbReference type="SMR" id="A0A2P6PGK1"/>
<comment type="caution">
    <text evidence="4">The sequence shown here is derived from an EMBL/GenBank/DDBJ whole genome shotgun (WGS) entry which is preliminary data.</text>
</comment>
<comment type="similarity">
    <text evidence="2">Belongs to the PMEI family.</text>
</comment>
<dbReference type="EMBL" id="PDCK01000045">
    <property type="protein sequence ID" value="PRQ21066.1"/>
    <property type="molecule type" value="Genomic_DNA"/>
</dbReference>
<dbReference type="Proteomes" id="UP000238479">
    <property type="component" value="Chromosome 7"/>
</dbReference>
<evidence type="ECO:0000313" key="4">
    <source>
        <dbReference type="EMBL" id="PRQ21066.1"/>
    </source>
</evidence>
<protein>
    <submittedName>
        <fullName evidence="4">Putative pectinesterase</fullName>
        <ecNumber evidence="4">3.1.1.11</ecNumber>
    </submittedName>
</protein>
<keyword evidence="1" id="KW-0732">Signal</keyword>
<dbReference type="SUPFAM" id="SSF101148">
    <property type="entry name" value="Plant invertase/pectin methylesterase inhibitor"/>
    <property type="match status" value="1"/>
</dbReference>